<proteinExistence type="predicted"/>
<comment type="caution">
    <text evidence="2">The sequence shown here is derived from an EMBL/GenBank/DDBJ whole genome shotgun (WGS) entry which is preliminary data.</text>
</comment>
<evidence type="ECO:0000313" key="2">
    <source>
        <dbReference type="EMBL" id="KKN29741.1"/>
    </source>
</evidence>
<protein>
    <recommendedName>
        <fullName evidence="1">Transposase IS66 C-terminal domain-containing protein</fullName>
    </recommendedName>
</protein>
<dbReference type="InterPro" id="IPR039552">
    <property type="entry name" value="IS66_C"/>
</dbReference>
<accession>A0A0F9RXT8</accession>
<gene>
    <name evidence="2" type="ORF">LCGC14_0840940</name>
</gene>
<evidence type="ECO:0000259" key="1">
    <source>
        <dbReference type="Pfam" id="PF13817"/>
    </source>
</evidence>
<reference evidence="2" key="1">
    <citation type="journal article" date="2015" name="Nature">
        <title>Complex archaea that bridge the gap between prokaryotes and eukaryotes.</title>
        <authorList>
            <person name="Spang A."/>
            <person name="Saw J.H."/>
            <person name="Jorgensen S.L."/>
            <person name="Zaremba-Niedzwiedzka K."/>
            <person name="Martijn J."/>
            <person name="Lind A.E."/>
            <person name="van Eijk R."/>
            <person name="Schleper C."/>
            <person name="Guy L."/>
            <person name="Ettema T.J."/>
        </authorList>
    </citation>
    <scope>NUCLEOTIDE SEQUENCE</scope>
</reference>
<sequence length="72" mass="8049">MAIAFTLIGTAKLNKIDPQAWLACVLAQIADHKITRLDERMPWRDAAQEAQQSRSCPIAPSFSIISRRARLS</sequence>
<dbReference type="AlphaFoldDB" id="A0A0F9RXT8"/>
<name>A0A0F9RXT8_9ZZZZ</name>
<dbReference type="EMBL" id="LAZR01002461">
    <property type="protein sequence ID" value="KKN29741.1"/>
    <property type="molecule type" value="Genomic_DNA"/>
</dbReference>
<feature type="domain" description="Transposase IS66 C-terminal" evidence="1">
    <location>
        <begin position="6"/>
        <end position="43"/>
    </location>
</feature>
<dbReference type="Pfam" id="PF13817">
    <property type="entry name" value="DDE_Tnp_IS66_C"/>
    <property type="match status" value="1"/>
</dbReference>
<organism evidence="2">
    <name type="scientific">marine sediment metagenome</name>
    <dbReference type="NCBI Taxonomy" id="412755"/>
    <lineage>
        <taxon>unclassified sequences</taxon>
        <taxon>metagenomes</taxon>
        <taxon>ecological metagenomes</taxon>
    </lineage>
</organism>